<dbReference type="EMBL" id="CP022521">
    <property type="protein sequence ID" value="ASO20692.1"/>
    <property type="molecule type" value="Genomic_DNA"/>
</dbReference>
<sequence>MRIRRARELLQAMRSGTEAQRAAPSALVGEELTDRVGLVVAQAFRDVLAVEPTDLRASLADLGGDSLLAVRILARCSRELGVDLPLRLLERQTTLGEFVAAARSRVETNGVSDR</sequence>
<organism evidence="1 2">
    <name type="scientific">Actinoalloteichus hoggarensis</name>
    <dbReference type="NCBI Taxonomy" id="1470176"/>
    <lineage>
        <taxon>Bacteria</taxon>
        <taxon>Bacillati</taxon>
        <taxon>Actinomycetota</taxon>
        <taxon>Actinomycetes</taxon>
        <taxon>Pseudonocardiales</taxon>
        <taxon>Pseudonocardiaceae</taxon>
        <taxon>Actinoalloteichus</taxon>
    </lineage>
</organism>
<dbReference type="GO" id="GO:0031177">
    <property type="term" value="F:phosphopantetheine binding"/>
    <property type="evidence" value="ECO:0007669"/>
    <property type="project" value="InterPro"/>
</dbReference>
<protein>
    <submittedName>
        <fullName evidence="1">Peptide synthase</fullName>
    </submittedName>
</protein>
<dbReference type="InterPro" id="IPR009081">
    <property type="entry name" value="PP-bd_ACP"/>
</dbReference>
<dbReference type="OrthoDB" id="6637748at2"/>
<dbReference type="Gene3D" id="1.10.1200.10">
    <property type="entry name" value="ACP-like"/>
    <property type="match status" value="1"/>
</dbReference>
<proteinExistence type="predicted"/>
<reference evidence="1 2" key="1">
    <citation type="submission" date="2017-07" db="EMBL/GenBank/DDBJ databases">
        <title>Complete genome sequence of Actinoalloteichus hoggarensis DSM 45943, type strain of Actinoalloteichus hoggarensis.</title>
        <authorList>
            <person name="Ruckert C."/>
            <person name="Nouioui I."/>
            <person name="Willmese J."/>
            <person name="van Wezel G."/>
            <person name="Klenk H.-P."/>
            <person name="Kalinowski J."/>
            <person name="Zotchev S.B."/>
        </authorList>
    </citation>
    <scope>NUCLEOTIDE SEQUENCE [LARGE SCALE GENOMIC DNA]</scope>
    <source>
        <strain evidence="1 2">DSM 45943</strain>
    </source>
</reference>
<dbReference type="SMART" id="SM00823">
    <property type="entry name" value="PKS_PP"/>
    <property type="match status" value="1"/>
</dbReference>
<evidence type="ECO:0000313" key="2">
    <source>
        <dbReference type="Proteomes" id="UP000204221"/>
    </source>
</evidence>
<dbReference type="Proteomes" id="UP000204221">
    <property type="component" value="Chromosome"/>
</dbReference>
<evidence type="ECO:0000313" key="1">
    <source>
        <dbReference type="EMBL" id="ASO20692.1"/>
    </source>
</evidence>
<accession>A0A221W478</accession>
<dbReference type="SUPFAM" id="SSF47336">
    <property type="entry name" value="ACP-like"/>
    <property type="match status" value="1"/>
</dbReference>
<dbReference type="InterPro" id="IPR036736">
    <property type="entry name" value="ACP-like_sf"/>
</dbReference>
<dbReference type="AlphaFoldDB" id="A0A221W478"/>
<gene>
    <name evidence="1" type="ORF">AHOG_15330</name>
</gene>
<dbReference type="Pfam" id="PF00550">
    <property type="entry name" value="PP-binding"/>
    <property type="match status" value="1"/>
</dbReference>
<dbReference type="InterPro" id="IPR020806">
    <property type="entry name" value="PKS_PP-bd"/>
</dbReference>
<dbReference type="PROSITE" id="PS50075">
    <property type="entry name" value="CARRIER"/>
    <property type="match status" value="1"/>
</dbReference>
<dbReference type="KEGG" id="ahg:AHOG_15330"/>
<name>A0A221W478_9PSEU</name>
<dbReference type="RefSeq" id="WP_157736838.1">
    <property type="nucleotide sequence ID" value="NZ_CP022521.1"/>
</dbReference>
<keyword evidence="2" id="KW-1185">Reference proteome</keyword>